<dbReference type="EMBL" id="PXYT01000042">
    <property type="protein sequence ID" value="PSR26100.1"/>
    <property type="molecule type" value="Genomic_DNA"/>
</dbReference>
<gene>
    <name evidence="1" type="ORF">C7B43_14910</name>
</gene>
<proteinExistence type="predicted"/>
<organism evidence="1 2">
    <name type="scientific">Sulfobacillus benefaciens</name>
    <dbReference type="NCBI Taxonomy" id="453960"/>
    <lineage>
        <taxon>Bacteria</taxon>
        <taxon>Bacillati</taxon>
        <taxon>Bacillota</taxon>
        <taxon>Clostridia</taxon>
        <taxon>Eubacteriales</taxon>
        <taxon>Clostridiales Family XVII. Incertae Sedis</taxon>
        <taxon>Sulfobacillus</taxon>
    </lineage>
</organism>
<accession>A0A2T2WV42</accession>
<sequence>MSPPNCSIPGSIPGSIHALKLPKSRTLEDLVSWHFTPLSEDREDAHKIFVNIFHGRQTKILDDLPILHDIPVPGSAMGLA</sequence>
<evidence type="ECO:0000313" key="1">
    <source>
        <dbReference type="EMBL" id="PSR26100.1"/>
    </source>
</evidence>
<name>A0A2T2WV42_9FIRM</name>
<comment type="caution">
    <text evidence="1">The sequence shown here is derived from an EMBL/GenBank/DDBJ whole genome shotgun (WGS) entry which is preliminary data.</text>
</comment>
<reference evidence="1 2" key="1">
    <citation type="journal article" date="2014" name="BMC Genomics">
        <title>Comparison of environmental and isolate Sulfobacillus genomes reveals diverse carbon, sulfur, nitrogen, and hydrogen metabolisms.</title>
        <authorList>
            <person name="Justice N.B."/>
            <person name="Norman A."/>
            <person name="Brown C.T."/>
            <person name="Singh A."/>
            <person name="Thomas B.C."/>
            <person name="Banfield J.F."/>
        </authorList>
    </citation>
    <scope>NUCLEOTIDE SEQUENCE [LARGE SCALE GENOMIC DNA]</scope>
    <source>
        <strain evidence="1">AMDSBA1</strain>
    </source>
</reference>
<dbReference type="AlphaFoldDB" id="A0A2T2WV42"/>
<protein>
    <submittedName>
        <fullName evidence="1">Uncharacterized protein</fullName>
    </submittedName>
</protein>
<evidence type="ECO:0000313" key="2">
    <source>
        <dbReference type="Proteomes" id="UP000242699"/>
    </source>
</evidence>
<dbReference type="Proteomes" id="UP000242699">
    <property type="component" value="Unassembled WGS sequence"/>
</dbReference>